<name>A0A1C4BWG3_9GAMM</name>
<sequence>MAGFNLKAVVTCVDKLSPQLNTMKGKLEKFQKKMNKSGFGKLGLKDAVTGLAISAPFVKGVKDAMAYEEVMADIRKVVDFDTPEQFKQMGQDIREMSLALPMAAKDIGAIVAAGGQAGIPKEDLKQFAEDAVKMGIAFDTSAEEAGSTMATWRTALKLTQSEVVGLSDKINLLSNTQNAKAKDISSVVSRIGTLAATSGVSADKLAALSSTIIATGTNTDQAATGIKNFMLTLTSGKAATAKQQKALQQLGFTSTQIAKGMQKDAEGTIMSVLESLGNVSEDRRTAALTVLFGKESVAAISPLLNNMELLKENFKRVGDQSLYAGSMQKEYESRSNTTANKLQLFNNALTNISLSIGDALLPAFTELLNQMQPLVVSFGHFIQENPELVKMIAMAVAGLIGLRVACAGVNIIVGALSTGITLFNGILKGVTVATKLFTFAQIALSNAFKVVRIASIALNAVMAMNPIGLIMTGIAIAATLIITYWDDIVKFFQWLWGVIKPYVMPIINFFIEGFKVGASFIVNAWGAVSKFFSGLWEFIKPFVMPIINFFIAGFKAGGEDIVKSWEVVGKFFNGIWEFIQPYVMPIFDVFIEPFKNAGEAIPKVWESVQNFFKNLWDNVKSGIQPLLDAWNYIFGDDEKEVKVKIDTANLPKEIAKPMVTYPYYQAPQMPLNNFSNNNVNRNSKGELVVKFENAPNGTVVKETKQASGFNTKTDVGWNPYANFGRN</sequence>
<gene>
    <name evidence="4" type="ORF">GA0061080_102611</name>
</gene>
<dbReference type="PANTHER" id="PTHR37813">
    <property type="entry name" value="FELS-2 PROPHAGE PROTEIN"/>
    <property type="match status" value="1"/>
</dbReference>
<reference evidence="5" key="1">
    <citation type="submission" date="2016-08" db="EMBL/GenBank/DDBJ databases">
        <authorList>
            <person name="Varghese N."/>
            <person name="Submissions Spin"/>
        </authorList>
    </citation>
    <scope>NUCLEOTIDE SEQUENCE [LARGE SCALE GENOMIC DNA]</scope>
    <source>
        <strain evidence="5">R-53144</strain>
    </source>
</reference>
<keyword evidence="1" id="KW-1188">Viral release from host cell</keyword>
<evidence type="ECO:0000259" key="3">
    <source>
        <dbReference type="Pfam" id="PF10145"/>
    </source>
</evidence>
<dbReference type="Pfam" id="PF10145">
    <property type="entry name" value="PhageMin_Tail"/>
    <property type="match status" value="1"/>
</dbReference>
<dbReference type="PANTHER" id="PTHR37813:SF1">
    <property type="entry name" value="FELS-2 PROPHAGE PROTEIN"/>
    <property type="match status" value="1"/>
</dbReference>
<dbReference type="STRING" id="1798183.GA0061080_102611"/>
<protein>
    <submittedName>
        <fullName evidence="4">Phage tail tape measure protein, TP901 family, core region</fullName>
    </submittedName>
</protein>
<accession>A0A1C4BWG3</accession>
<feature type="domain" description="Phage tail tape measure protein" evidence="3">
    <location>
        <begin position="91"/>
        <end position="293"/>
    </location>
</feature>
<dbReference type="NCBIfam" id="TIGR01760">
    <property type="entry name" value="tape_meas_TP901"/>
    <property type="match status" value="1"/>
</dbReference>
<evidence type="ECO:0000313" key="5">
    <source>
        <dbReference type="Proteomes" id="UP000199698"/>
    </source>
</evidence>
<dbReference type="AlphaFoldDB" id="A0A1C4BWG3"/>
<dbReference type="RefSeq" id="WP_091123691.1">
    <property type="nucleotide sequence ID" value="NZ_FMBA01000026.1"/>
</dbReference>
<evidence type="ECO:0000256" key="1">
    <source>
        <dbReference type="ARBA" id="ARBA00022612"/>
    </source>
</evidence>
<evidence type="ECO:0000256" key="2">
    <source>
        <dbReference type="SAM" id="Phobius"/>
    </source>
</evidence>
<feature type="transmembrane region" description="Helical" evidence="2">
    <location>
        <begin position="392"/>
        <end position="416"/>
    </location>
</feature>
<keyword evidence="2" id="KW-1133">Transmembrane helix</keyword>
<dbReference type="Proteomes" id="UP000199698">
    <property type="component" value="Unassembled WGS sequence"/>
</dbReference>
<keyword evidence="2" id="KW-0812">Transmembrane</keyword>
<feature type="transmembrane region" description="Helical" evidence="2">
    <location>
        <begin position="422"/>
        <end position="444"/>
    </location>
</feature>
<dbReference type="OrthoDB" id="8019720at2"/>
<dbReference type="EMBL" id="FMBA01000026">
    <property type="protein sequence ID" value="SCC11092.1"/>
    <property type="molecule type" value="Genomic_DNA"/>
</dbReference>
<dbReference type="InterPro" id="IPR010090">
    <property type="entry name" value="Phage_tape_meas"/>
</dbReference>
<keyword evidence="5" id="KW-1185">Reference proteome</keyword>
<organism evidence="4 5">
    <name type="scientific">Gilliamella intestini</name>
    <dbReference type="NCBI Taxonomy" id="1798183"/>
    <lineage>
        <taxon>Bacteria</taxon>
        <taxon>Pseudomonadati</taxon>
        <taxon>Pseudomonadota</taxon>
        <taxon>Gammaproteobacteria</taxon>
        <taxon>Orbales</taxon>
        <taxon>Orbaceae</taxon>
        <taxon>Gilliamella</taxon>
    </lineage>
</organism>
<feature type="transmembrane region" description="Helical" evidence="2">
    <location>
        <begin position="456"/>
        <end position="485"/>
    </location>
</feature>
<evidence type="ECO:0000313" key="4">
    <source>
        <dbReference type="EMBL" id="SCC11092.1"/>
    </source>
</evidence>
<keyword evidence="2" id="KW-0472">Membrane</keyword>
<proteinExistence type="predicted"/>